<reference evidence="4" key="1">
    <citation type="submission" date="2022-04" db="EMBL/GenBank/DDBJ databases">
        <title>Carnegiea gigantea Genome sequencing and assembly v2.</title>
        <authorList>
            <person name="Copetti D."/>
            <person name="Sanderson M.J."/>
            <person name="Burquez A."/>
            <person name="Wojciechowski M.F."/>
        </authorList>
    </citation>
    <scope>NUCLEOTIDE SEQUENCE</scope>
    <source>
        <strain evidence="4">SGP5-SGP5p</strain>
        <tissue evidence="4">Aerial part</tissue>
    </source>
</reference>
<evidence type="ECO:0000259" key="3">
    <source>
        <dbReference type="SMART" id="SM01185"/>
    </source>
</evidence>
<dbReference type="OrthoDB" id="10259892at2759"/>
<keyword evidence="5" id="KW-1185">Reference proteome</keyword>
<dbReference type="SMART" id="SM00841">
    <property type="entry name" value="Elong-fact-P_C"/>
    <property type="match status" value="1"/>
</dbReference>
<dbReference type="InterPro" id="IPR008991">
    <property type="entry name" value="Translation_prot_SH3-like_sf"/>
</dbReference>
<organism evidence="4 5">
    <name type="scientific">Carnegiea gigantea</name>
    <dbReference type="NCBI Taxonomy" id="171969"/>
    <lineage>
        <taxon>Eukaryota</taxon>
        <taxon>Viridiplantae</taxon>
        <taxon>Streptophyta</taxon>
        <taxon>Embryophyta</taxon>
        <taxon>Tracheophyta</taxon>
        <taxon>Spermatophyta</taxon>
        <taxon>Magnoliopsida</taxon>
        <taxon>eudicotyledons</taxon>
        <taxon>Gunneridae</taxon>
        <taxon>Pentapetalae</taxon>
        <taxon>Caryophyllales</taxon>
        <taxon>Cactineae</taxon>
        <taxon>Cactaceae</taxon>
        <taxon>Cactoideae</taxon>
        <taxon>Echinocereeae</taxon>
        <taxon>Carnegiea</taxon>
    </lineage>
</organism>
<feature type="domain" description="Elongation factor P C-terminal" evidence="2">
    <location>
        <begin position="204"/>
        <end position="259"/>
    </location>
</feature>
<dbReference type="Pfam" id="PF08207">
    <property type="entry name" value="EFP_N"/>
    <property type="match status" value="1"/>
</dbReference>
<evidence type="ECO:0000313" key="5">
    <source>
        <dbReference type="Proteomes" id="UP001153076"/>
    </source>
</evidence>
<dbReference type="Gene3D" id="2.30.30.30">
    <property type="match status" value="1"/>
</dbReference>
<dbReference type="SMART" id="SM01185">
    <property type="entry name" value="EFP"/>
    <property type="match status" value="1"/>
</dbReference>
<evidence type="ECO:0000313" key="4">
    <source>
        <dbReference type="EMBL" id="KAJ8432684.1"/>
    </source>
</evidence>
<comment type="similarity">
    <text evidence="1">Belongs to the elongation factor P family.</text>
</comment>
<dbReference type="Gene3D" id="2.40.50.140">
    <property type="entry name" value="Nucleic acid-binding proteins"/>
    <property type="match status" value="2"/>
</dbReference>
<gene>
    <name evidence="4" type="ORF">Cgig2_034010</name>
</gene>
<dbReference type="InterPro" id="IPR015365">
    <property type="entry name" value="Elong-fact-P_C"/>
</dbReference>
<dbReference type="Pfam" id="PF09285">
    <property type="entry name" value="Elong-fact-P_C"/>
    <property type="match status" value="1"/>
</dbReference>
<dbReference type="Pfam" id="PF01132">
    <property type="entry name" value="EFP"/>
    <property type="match status" value="1"/>
</dbReference>
<name>A0A9Q1JXC2_9CARY</name>
<accession>A0A9Q1JXC2</accession>
<dbReference type="GO" id="GO:0003746">
    <property type="term" value="F:translation elongation factor activity"/>
    <property type="evidence" value="ECO:0007669"/>
    <property type="project" value="InterPro"/>
</dbReference>
<dbReference type="InterPro" id="IPR001059">
    <property type="entry name" value="Transl_elong_P/YeiP_cen"/>
</dbReference>
<dbReference type="InterPro" id="IPR014722">
    <property type="entry name" value="Rib_uL2_dom2"/>
</dbReference>
<dbReference type="SUPFAM" id="SSF50249">
    <property type="entry name" value="Nucleic acid-binding proteins"/>
    <property type="match status" value="2"/>
</dbReference>
<dbReference type="GO" id="GO:0005737">
    <property type="term" value="C:cytoplasm"/>
    <property type="evidence" value="ECO:0007669"/>
    <property type="project" value="InterPro"/>
</dbReference>
<dbReference type="InterPro" id="IPR020599">
    <property type="entry name" value="Transl_elong_fac_P/YeiP"/>
</dbReference>
<sequence>MRGDLTMIIKRVARSFLFSVTTTASTTTISTTNTKFNGSVLASLLSLTSLSSSLLLKRNLITCLRPKIRASHPAPVDGLLASPSWSFYQRRGSKVLGSEVLKAQHTQHGRGGASIQVELRDVDSGNKVTERFRTDEAIENLTLLTRHDMYRYWLWIWVSPETFDQIEVPKELFGSAAVYLKDDMTVTVQYFDDRPMSASVPHRVTCKVVEAQTPMKGLSVNPQYKKVLLDNGLTVLAPPFIVSGDEIVVNTIDDSYITSLPLGVKVGLLVAVAGNADISCQPNRGKALLKLMPCL</sequence>
<dbReference type="PANTHER" id="PTHR30053:SF14">
    <property type="entry name" value="TRANSLATION ELONGATION FACTOR KOW-LIKE DOMAIN-CONTAINING PROTEIN"/>
    <property type="match status" value="1"/>
</dbReference>
<evidence type="ECO:0000256" key="1">
    <source>
        <dbReference type="ARBA" id="ARBA00009479"/>
    </source>
</evidence>
<dbReference type="GO" id="GO:0043043">
    <property type="term" value="P:peptide biosynthetic process"/>
    <property type="evidence" value="ECO:0007669"/>
    <property type="project" value="InterPro"/>
</dbReference>
<protein>
    <submittedName>
        <fullName evidence="4">Uncharacterized protein</fullName>
    </submittedName>
</protein>
<evidence type="ECO:0000259" key="2">
    <source>
        <dbReference type="SMART" id="SM00841"/>
    </source>
</evidence>
<comment type="caution">
    <text evidence="4">The sequence shown here is derived from an EMBL/GenBank/DDBJ whole genome shotgun (WGS) entry which is preliminary data.</text>
</comment>
<dbReference type="SUPFAM" id="SSF50104">
    <property type="entry name" value="Translation proteins SH3-like domain"/>
    <property type="match status" value="1"/>
</dbReference>
<dbReference type="InterPro" id="IPR013185">
    <property type="entry name" value="Transl_elong_KOW-like"/>
</dbReference>
<dbReference type="EMBL" id="JAKOGI010000592">
    <property type="protein sequence ID" value="KAJ8432684.1"/>
    <property type="molecule type" value="Genomic_DNA"/>
</dbReference>
<dbReference type="Proteomes" id="UP001153076">
    <property type="component" value="Unassembled WGS sequence"/>
</dbReference>
<dbReference type="InterPro" id="IPR012340">
    <property type="entry name" value="NA-bd_OB-fold"/>
</dbReference>
<feature type="domain" description="Translation elongation factor P/YeiP central" evidence="3">
    <location>
        <begin position="160"/>
        <end position="196"/>
    </location>
</feature>
<proteinExistence type="inferred from homology"/>
<dbReference type="PANTHER" id="PTHR30053">
    <property type="entry name" value="ELONGATION FACTOR P"/>
    <property type="match status" value="1"/>
</dbReference>
<dbReference type="AlphaFoldDB" id="A0A9Q1JXC2"/>